<evidence type="ECO:0000256" key="5">
    <source>
        <dbReference type="SAM" id="Phobius"/>
    </source>
</evidence>
<feature type="transmembrane region" description="Helical" evidence="5">
    <location>
        <begin position="92"/>
        <end position="113"/>
    </location>
</feature>
<keyword evidence="4 5" id="KW-0472">Membrane</keyword>
<feature type="transmembrane region" description="Helical" evidence="5">
    <location>
        <begin position="328"/>
        <end position="346"/>
    </location>
</feature>
<feature type="transmembrane region" description="Helical" evidence="5">
    <location>
        <begin position="228"/>
        <end position="249"/>
    </location>
</feature>
<evidence type="ECO:0000256" key="2">
    <source>
        <dbReference type="ARBA" id="ARBA00022692"/>
    </source>
</evidence>
<organism evidence="7 8">
    <name type="scientific">Corynebacterium doosanense CAU 212 = DSM 45436</name>
    <dbReference type="NCBI Taxonomy" id="558173"/>
    <lineage>
        <taxon>Bacteria</taxon>
        <taxon>Bacillati</taxon>
        <taxon>Actinomycetota</taxon>
        <taxon>Actinomycetes</taxon>
        <taxon>Mycobacteriales</taxon>
        <taxon>Corynebacteriaceae</taxon>
        <taxon>Corynebacterium</taxon>
    </lineage>
</organism>
<dbReference type="GO" id="GO:0015386">
    <property type="term" value="F:potassium:proton antiporter activity"/>
    <property type="evidence" value="ECO:0007669"/>
    <property type="project" value="TreeGrafter"/>
</dbReference>
<dbReference type="GO" id="GO:0005886">
    <property type="term" value="C:plasma membrane"/>
    <property type="evidence" value="ECO:0007669"/>
    <property type="project" value="TreeGrafter"/>
</dbReference>
<feature type="domain" description="Sodium/calcium exchanger membrane region" evidence="6">
    <location>
        <begin position="204"/>
        <end position="344"/>
    </location>
</feature>
<feature type="transmembrane region" description="Helical" evidence="5">
    <location>
        <begin position="58"/>
        <end position="80"/>
    </location>
</feature>
<evidence type="ECO:0000313" key="7">
    <source>
        <dbReference type="EMBL" id="AIT60147.1"/>
    </source>
</evidence>
<dbReference type="OrthoDB" id="3531445at2"/>
<evidence type="ECO:0000256" key="4">
    <source>
        <dbReference type="ARBA" id="ARBA00023136"/>
    </source>
</evidence>
<dbReference type="EMBL" id="CP006764">
    <property type="protein sequence ID" value="AIT60147.1"/>
    <property type="molecule type" value="Genomic_DNA"/>
</dbReference>
<comment type="subcellular location">
    <subcellularLocation>
        <location evidence="1">Membrane</location>
        <topology evidence="1">Multi-pass membrane protein</topology>
    </subcellularLocation>
</comment>
<dbReference type="InterPro" id="IPR004837">
    <property type="entry name" value="NaCa_Exmemb"/>
</dbReference>
<dbReference type="GO" id="GO:0015385">
    <property type="term" value="F:sodium:proton antiporter activity"/>
    <property type="evidence" value="ECO:0007669"/>
    <property type="project" value="TreeGrafter"/>
</dbReference>
<feature type="transmembrane region" description="Helical" evidence="5">
    <location>
        <begin position="28"/>
        <end position="46"/>
    </location>
</feature>
<dbReference type="Proteomes" id="UP000029914">
    <property type="component" value="Chromosome"/>
</dbReference>
<feature type="transmembrane region" description="Helical" evidence="5">
    <location>
        <begin position="270"/>
        <end position="291"/>
    </location>
</feature>
<dbReference type="RefSeq" id="WP_018021495.1">
    <property type="nucleotide sequence ID" value="NZ_AQUX01000002.1"/>
</dbReference>
<evidence type="ECO:0000256" key="3">
    <source>
        <dbReference type="ARBA" id="ARBA00022989"/>
    </source>
</evidence>
<reference evidence="7 8" key="1">
    <citation type="submission" date="2013-09" db="EMBL/GenBank/DDBJ databases">
        <title>Complete genome sequence of Corynebacterium doosanense CAU 212(T) (=DSM 45436(T)), isolated from activated sludge.</title>
        <authorList>
            <person name="Schaffert L."/>
            <person name="Albersmeier A."/>
            <person name="Kalinowski J."/>
            <person name="Ruckert C."/>
        </authorList>
    </citation>
    <scope>NUCLEOTIDE SEQUENCE [LARGE SCALE GENOMIC DNA]</scope>
    <source>
        <strain evidence="7 8">CAU 212</strain>
    </source>
</reference>
<sequence length="347" mass="36187">MPPLVPLLAGWLGFAAFTVLSPASPHWLVPVIAVIFVAALGVLHHAEKLAHLLGDPLGTLVLTLSIVGMEVTLLAAVLFGPGEHDTVARDSTMAAAILFLGLFLGAAVLMGTLRHGTLTFNERGVSAYLTMLIVFGALTFALPGLIGVDGSFTGPQAVVVIVLTAGAYAFFLWRQMTGQAEDFREVVPVEQGDQTSSGPAWRHAVLLLLTAAPIVLLSHDMATLLDTALTRVSAPAALSGMAVATIVMLPEGITTLRAAWNGEIQRVYNLTYGAMVSVVGLTVPTVLTIGLLTGQRIVFAESAVNLMLLAVLALLAVAVLAGRRVTPLHGLAHLVLGAVYLLSVFSG</sequence>
<dbReference type="eggNOG" id="COG0387">
    <property type="taxonomic scope" value="Bacteria"/>
</dbReference>
<keyword evidence="8" id="KW-1185">Reference proteome</keyword>
<keyword evidence="2 5" id="KW-0812">Transmembrane</keyword>
<proteinExistence type="predicted"/>
<feature type="transmembrane region" description="Helical" evidence="5">
    <location>
        <begin position="303"/>
        <end position="321"/>
    </location>
</feature>
<accession>A0A097IDE5</accession>
<gene>
    <name evidence="7" type="ORF">CDOO_01760</name>
</gene>
<feature type="transmembrane region" description="Helical" evidence="5">
    <location>
        <begin position="152"/>
        <end position="173"/>
    </location>
</feature>
<name>A0A097IDE5_9CORY</name>
<dbReference type="STRING" id="558173.CDOO_01760"/>
<evidence type="ECO:0000256" key="1">
    <source>
        <dbReference type="ARBA" id="ARBA00004141"/>
    </source>
</evidence>
<keyword evidence="3 5" id="KW-1133">Transmembrane helix</keyword>
<dbReference type="Pfam" id="PF01699">
    <property type="entry name" value="Na_Ca_ex"/>
    <property type="match status" value="2"/>
</dbReference>
<protein>
    <submittedName>
        <fullName evidence="7">Calcium:proton antiporter</fullName>
    </submittedName>
</protein>
<dbReference type="KEGG" id="cdo:CDOO_01760"/>
<evidence type="ECO:0000259" key="6">
    <source>
        <dbReference type="Pfam" id="PF01699"/>
    </source>
</evidence>
<evidence type="ECO:0000313" key="8">
    <source>
        <dbReference type="Proteomes" id="UP000029914"/>
    </source>
</evidence>
<feature type="transmembrane region" description="Helical" evidence="5">
    <location>
        <begin position="204"/>
        <end position="222"/>
    </location>
</feature>
<dbReference type="PANTHER" id="PTHR37958">
    <property type="entry name" value="SODIUM-POTASSIUM/PROTON ANTIPORTER CHAA"/>
    <property type="match status" value="1"/>
</dbReference>
<feature type="domain" description="Sodium/calcium exchanger membrane region" evidence="6">
    <location>
        <begin position="27"/>
        <end position="175"/>
    </location>
</feature>
<dbReference type="PANTHER" id="PTHR37958:SF1">
    <property type="entry name" value="SODIUM-POTASSIUM_PROTON ANTIPORTER CHAA"/>
    <property type="match status" value="1"/>
</dbReference>
<feature type="transmembrane region" description="Helical" evidence="5">
    <location>
        <begin position="125"/>
        <end position="146"/>
    </location>
</feature>
<dbReference type="AlphaFoldDB" id="A0A097IDE5"/>
<dbReference type="InterPro" id="IPR052946">
    <property type="entry name" value="Alkaline_pH_Ca-Antiporter"/>
</dbReference>
<dbReference type="HOGENOM" id="CLU_050648_0_0_11"/>